<dbReference type="EMBL" id="BTSY01000004">
    <property type="protein sequence ID" value="GMT25183.1"/>
    <property type="molecule type" value="Genomic_DNA"/>
</dbReference>
<keyword evidence="2" id="KW-1185">Reference proteome</keyword>
<protein>
    <recommendedName>
        <fullName evidence="3">F-box domain-containing protein</fullName>
    </recommendedName>
</protein>
<evidence type="ECO:0008006" key="3">
    <source>
        <dbReference type="Google" id="ProtNLM"/>
    </source>
</evidence>
<accession>A0AAV5W415</accession>
<comment type="caution">
    <text evidence="1">The sequence shown here is derived from an EMBL/GenBank/DDBJ whole genome shotgun (WGS) entry which is preliminary data.</text>
</comment>
<dbReference type="AlphaFoldDB" id="A0AAV5W415"/>
<reference evidence="1" key="1">
    <citation type="submission" date="2023-10" db="EMBL/GenBank/DDBJ databases">
        <title>Genome assembly of Pristionchus species.</title>
        <authorList>
            <person name="Yoshida K."/>
            <person name="Sommer R.J."/>
        </authorList>
    </citation>
    <scope>NUCLEOTIDE SEQUENCE</scope>
    <source>
        <strain evidence="1">RS5133</strain>
    </source>
</reference>
<name>A0AAV5W415_9BILA</name>
<dbReference type="Proteomes" id="UP001432322">
    <property type="component" value="Unassembled WGS sequence"/>
</dbReference>
<evidence type="ECO:0000313" key="2">
    <source>
        <dbReference type="Proteomes" id="UP001432322"/>
    </source>
</evidence>
<evidence type="ECO:0000313" key="1">
    <source>
        <dbReference type="EMBL" id="GMT25183.1"/>
    </source>
</evidence>
<organism evidence="1 2">
    <name type="scientific">Pristionchus fissidentatus</name>
    <dbReference type="NCBI Taxonomy" id="1538716"/>
    <lineage>
        <taxon>Eukaryota</taxon>
        <taxon>Metazoa</taxon>
        <taxon>Ecdysozoa</taxon>
        <taxon>Nematoda</taxon>
        <taxon>Chromadorea</taxon>
        <taxon>Rhabditida</taxon>
        <taxon>Rhabditina</taxon>
        <taxon>Diplogasteromorpha</taxon>
        <taxon>Diplogasteroidea</taxon>
        <taxon>Neodiplogasteridae</taxon>
        <taxon>Pristionchus</taxon>
    </lineage>
</organism>
<proteinExistence type="predicted"/>
<sequence length="272" mass="31821">MYDSCLPLCFSFLHVPFNFPRHFLFYLHKTSLSLFVLSFQTSIASNMASNEETSPSKEEKFDMESLMPELLQLIIKHVGIKDRCNLRAFSSMEHAISQSHFDLSYMESSVIELQEIDFNRTTIKFIEDLLDGCTYDRISITVMTTKYYNESLYSFLKKQENKELEFTMLGLFIENEALLAIAPMRKLVIYFDFYQIKDEPGMEEPIWDDEIEMMLALVKKRHTLLEVSLADFRSDETIFDIFKVDYTLFPPVSQPGQLPGRRCISKSFKLES</sequence>
<gene>
    <name evidence="1" type="ORF">PFISCL1PPCAC_16480</name>
</gene>